<reference evidence="1 2" key="1">
    <citation type="submission" date="2016-03" db="EMBL/GenBank/DDBJ databases">
        <title>Chemosynthetic sulphur-oxidizing symbionts of marine invertebrate animals are capable of nitrogen fixation.</title>
        <authorList>
            <person name="Petersen J.M."/>
            <person name="Kemper A."/>
            <person name="Gruber-Vodicka H."/>
            <person name="Cardini U."/>
            <person name="Geest Mvander."/>
            <person name="Kleiner M."/>
            <person name="Bulgheresi S."/>
            <person name="Fussmann M."/>
            <person name="Herbold C."/>
            <person name="Seah B.K.B."/>
            <person name="Antony C.Paul."/>
            <person name="Liu D."/>
            <person name="Belitz A."/>
            <person name="Weber M."/>
        </authorList>
    </citation>
    <scope>NUCLEOTIDE SEQUENCE [LARGE SCALE GENOMIC DNA]</scope>
    <source>
        <strain evidence="1">G_D</strain>
    </source>
</reference>
<dbReference type="STRING" id="1818881.A3196_18505"/>
<dbReference type="InterPro" id="IPR008323">
    <property type="entry name" value="UCP033563"/>
</dbReference>
<dbReference type="PIRSF" id="PIRSF033563">
    <property type="entry name" value="UCP033563"/>
    <property type="match status" value="1"/>
</dbReference>
<evidence type="ECO:0000313" key="2">
    <source>
        <dbReference type="Proteomes" id="UP000094849"/>
    </source>
</evidence>
<proteinExistence type="predicted"/>
<sequence>MPLIRAFPGLRPAEGRAADVAAPPYDVMNEAEARQMAEGREWSFLHISRPEIDLPQGTDPYAPEVYQKAAENLARMQQDGVLIRDTKPCYYVYRLTMGEHVQTGLAAAASVAAYDQNRIKKHEFTRPAKEDDRVRQVDALNAQTGPVFLVYPSAPEVDQILSQVSQAQPAMDVTAADQVRHEIWVLDDDATVARLTELFDAMDALYVADGHHRSAAGSRVGASRKEANPNHSGDESYNYFLSVIFPHNQMQILDYNRVVKDLNGLDKETFLASLESDFQVVPSEQPVKPAQPAEFGMYLDKQWYRLTLNPDKVPTDDPVARLDVSLLASYLIEPVLGISDPRRDARIDFVGGIRGLAGLEKRVDSGEMAVAFSLYPTRMEDLMAVADADEVMPPKSTWFEPKLADGLVSHVLD</sequence>
<organism evidence="1 2">
    <name type="scientific">Candidatus Thiodiazotropha endoloripes</name>
    <dbReference type="NCBI Taxonomy" id="1818881"/>
    <lineage>
        <taxon>Bacteria</taxon>
        <taxon>Pseudomonadati</taxon>
        <taxon>Pseudomonadota</taxon>
        <taxon>Gammaproteobacteria</taxon>
        <taxon>Chromatiales</taxon>
        <taxon>Sedimenticolaceae</taxon>
        <taxon>Candidatus Thiodiazotropha</taxon>
    </lineage>
</organism>
<protein>
    <recommendedName>
        <fullName evidence="3">DUF1015 domain-containing protein</fullName>
    </recommendedName>
</protein>
<name>A0A1E2UIZ4_9GAMM</name>
<dbReference type="RefSeq" id="WP_069006275.1">
    <property type="nucleotide sequence ID" value="NZ_LVJW01000006.1"/>
</dbReference>
<evidence type="ECO:0000313" key="1">
    <source>
        <dbReference type="EMBL" id="ODB94511.1"/>
    </source>
</evidence>
<dbReference type="Pfam" id="PF06245">
    <property type="entry name" value="DUF1015"/>
    <property type="match status" value="1"/>
</dbReference>
<accession>A0A1E2UIZ4</accession>
<evidence type="ECO:0008006" key="3">
    <source>
        <dbReference type="Google" id="ProtNLM"/>
    </source>
</evidence>
<dbReference type="AlphaFoldDB" id="A0A1E2UIZ4"/>
<dbReference type="EMBL" id="LVJZ01000004">
    <property type="protein sequence ID" value="ODB94511.1"/>
    <property type="molecule type" value="Genomic_DNA"/>
</dbReference>
<dbReference type="PANTHER" id="PTHR36454">
    <property type="entry name" value="LMO2823 PROTEIN"/>
    <property type="match status" value="1"/>
</dbReference>
<keyword evidence="2" id="KW-1185">Reference proteome</keyword>
<dbReference type="Proteomes" id="UP000094849">
    <property type="component" value="Unassembled WGS sequence"/>
</dbReference>
<dbReference type="PANTHER" id="PTHR36454:SF1">
    <property type="entry name" value="DUF1015 DOMAIN-CONTAINING PROTEIN"/>
    <property type="match status" value="1"/>
</dbReference>
<gene>
    <name evidence="1" type="ORF">A3196_18505</name>
</gene>
<dbReference type="OrthoDB" id="9781616at2"/>
<comment type="caution">
    <text evidence="1">The sequence shown here is derived from an EMBL/GenBank/DDBJ whole genome shotgun (WGS) entry which is preliminary data.</text>
</comment>